<reference evidence="2" key="1">
    <citation type="journal article" date="2023" name="Science">
        <title>Genome structures resolve the early diversification of teleost fishes.</title>
        <authorList>
            <person name="Parey E."/>
            <person name="Louis A."/>
            <person name="Montfort J."/>
            <person name="Bouchez O."/>
            <person name="Roques C."/>
            <person name="Iampietro C."/>
            <person name="Lluch J."/>
            <person name="Castinel A."/>
            <person name="Donnadieu C."/>
            <person name="Desvignes T."/>
            <person name="Floi Bucao C."/>
            <person name="Jouanno E."/>
            <person name="Wen M."/>
            <person name="Mejri S."/>
            <person name="Dirks R."/>
            <person name="Jansen H."/>
            <person name="Henkel C."/>
            <person name="Chen W.J."/>
            <person name="Zahm M."/>
            <person name="Cabau C."/>
            <person name="Klopp C."/>
            <person name="Thompson A.W."/>
            <person name="Robinson-Rechavi M."/>
            <person name="Braasch I."/>
            <person name="Lecointre G."/>
            <person name="Bobe J."/>
            <person name="Postlethwait J.H."/>
            <person name="Berthelot C."/>
            <person name="Roest Crollius H."/>
            <person name="Guiguen Y."/>
        </authorList>
    </citation>
    <scope>NUCLEOTIDE SEQUENCE</scope>
    <source>
        <strain evidence="2">NC1722</strain>
    </source>
</reference>
<evidence type="ECO:0000313" key="2">
    <source>
        <dbReference type="EMBL" id="KAJ8366330.1"/>
    </source>
</evidence>
<evidence type="ECO:0000313" key="3">
    <source>
        <dbReference type="Proteomes" id="UP001221898"/>
    </source>
</evidence>
<gene>
    <name evidence="2" type="ORF">AAFF_G00361230</name>
</gene>
<evidence type="ECO:0000256" key="1">
    <source>
        <dbReference type="SAM" id="MobiDB-lite"/>
    </source>
</evidence>
<accession>A0AAD7R7D2</accession>
<sequence length="319" mass="35859">MAYVPPSEDARPRRRVRQPGWMDEYEGYILPQAVRYGARATSVREDTDWSREIGGFAEMTPLTQHPVQLTRRPAEFSEMSPSRMGAAAPGYASTPRPYQCPPAVMEMLQQLQEDNQRLQLTVMDMRRQMTSSGAVQAPPSLYTALLPGPQESPLHVEVEDTWLPPPPPLTPAPPHQLRVPREPRPLPVARDRDVPEEYWPPPPPPVAFPDDVQPPRVPPAPPVQPHSLAEEVRERLQRMEARLSPAPSLPSDAEHTTVCHSQRHLPNSYEAGLMQRRALPPTTRVKFIGTTAKWHREHVQGPKAVDPQVHGMIQGSFPD</sequence>
<feature type="compositionally biased region" description="Pro residues" evidence="1">
    <location>
        <begin position="215"/>
        <end position="224"/>
    </location>
</feature>
<keyword evidence="3" id="KW-1185">Reference proteome</keyword>
<feature type="compositionally biased region" description="Pro residues" evidence="1">
    <location>
        <begin position="163"/>
        <end position="174"/>
    </location>
</feature>
<dbReference type="AlphaFoldDB" id="A0AAD7R7D2"/>
<feature type="region of interest" description="Disordered" evidence="1">
    <location>
        <begin position="158"/>
        <end position="225"/>
    </location>
</feature>
<protein>
    <submittedName>
        <fullName evidence="2">Uncharacterized protein</fullName>
    </submittedName>
</protein>
<comment type="caution">
    <text evidence="2">The sequence shown here is derived from an EMBL/GenBank/DDBJ whole genome shotgun (WGS) entry which is preliminary data.</text>
</comment>
<name>A0AAD7R7D2_9TELE</name>
<dbReference type="Proteomes" id="UP001221898">
    <property type="component" value="Unassembled WGS sequence"/>
</dbReference>
<proteinExistence type="predicted"/>
<feature type="compositionally biased region" description="Pro residues" evidence="1">
    <location>
        <begin position="198"/>
        <end position="207"/>
    </location>
</feature>
<dbReference type="EMBL" id="JAINUG010000607">
    <property type="protein sequence ID" value="KAJ8366330.1"/>
    <property type="molecule type" value="Genomic_DNA"/>
</dbReference>
<feature type="compositionally biased region" description="Basic and acidic residues" evidence="1">
    <location>
        <begin position="179"/>
        <end position="195"/>
    </location>
</feature>
<organism evidence="2 3">
    <name type="scientific">Aldrovandia affinis</name>
    <dbReference type="NCBI Taxonomy" id="143900"/>
    <lineage>
        <taxon>Eukaryota</taxon>
        <taxon>Metazoa</taxon>
        <taxon>Chordata</taxon>
        <taxon>Craniata</taxon>
        <taxon>Vertebrata</taxon>
        <taxon>Euteleostomi</taxon>
        <taxon>Actinopterygii</taxon>
        <taxon>Neopterygii</taxon>
        <taxon>Teleostei</taxon>
        <taxon>Notacanthiformes</taxon>
        <taxon>Halosauridae</taxon>
        <taxon>Aldrovandia</taxon>
    </lineage>
</organism>